<dbReference type="RefSeq" id="WP_102245100.1">
    <property type="nucleotide sequence ID" value="NZ_CP025704.1"/>
</dbReference>
<dbReference type="Proteomes" id="UP000235584">
    <property type="component" value="Chromosome"/>
</dbReference>
<name>A0A2K9NWC6_BACTC</name>
<accession>A0A2K9NWC6</accession>
<dbReference type="Gene3D" id="3.30.160.100">
    <property type="entry name" value="Ribosome hibernation promotion factor-like"/>
    <property type="match status" value="1"/>
</dbReference>
<dbReference type="KEGG" id="bsto:C0V70_17210"/>
<dbReference type="EMBL" id="CP025704">
    <property type="protein sequence ID" value="AUN99811.1"/>
    <property type="molecule type" value="Genomic_DNA"/>
</dbReference>
<evidence type="ECO:0000313" key="2">
    <source>
        <dbReference type="Proteomes" id="UP000235584"/>
    </source>
</evidence>
<gene>
    <name evidence="1" type="ORF">C0V70_17210</name>
</gene>
<protein>
    <submittedName>
        <fullName evidence="1">Uncharacterized protein</fullName>
    </submittedName>
</protein>
<sequence length="93" mass="10715">MKTFNTADMVNEATSEIEKIAPRNSHVEIDVKEDPAGHFSTNIKLQTKTRTYFAKKEDTFLYRSFSKALRAIKAQIQKKRVSHMHSQTSLKNT</sequence>
<proteinExistence type="predicted"/>
<keyword evidence="2" id="KW-1185">Reference proteome</keyword>
<organism evidence="1 2">
    <name type="scientific">Bacteriovorax stolpii</name>
    <name type="common">Bdellovibrio stolpii</name>
    <dbReference type="NCBI Taxonomy" id="960"/>
    <lineage>
        <taxon>Bacteria</taxon>
        <taxon>Pseudomonadati</taxon>
        <taxon>Bdellovibrionota</taxon>
        <taxon>Bacteriovoracia</taxon>
        <taxon>Bacteriovoracales</taxon>
        <taxon>Bacteriovoracaceae</taxon>
        <taxon>Bacteriovorax</taxon>
    </lineage>
</organism>
<dbReference type="AlphaFoldDB" id="A0A2K9NWC6"/>
<dbReference type="InterPro" id="IPR036567">
    <property type="entry name" value="RHF-like"/>
</dbReference>
<dbReference type="SUPFAM" id="SSF69754">
    <property type="entry name" value="Ribosome binding protein Y (YfiA homologue)"/>
    <property type="match status" value="1"/>
</dbReference>
<evidence type="ECO:0000313" key="1">
    <source>
        <dbReference type="EMBL" id="AUN99811.1"/>
    </source>
</evidence>
<reference evidence="1 2" key="1">
    <citation type="submission" date="2018-01" db="EMBL/GenBank/DDBJ databases">
        <title>Complete genome sequence of Bacteriovorax stolpii DSM12778.</title>
        <authorList>
            <person name="Tang B."/>
            <person name="Chang J."/>
        </authorList>
    </citation>
    <scope>NUCLEOTIDE SEQUENCE [LARGE SCALE GENOMIC DNA]</scope>
    <source>
        <strain evidence="1 2">DSM 12778</strain>
    </source>
</reference>